<organism evidence="12 13">
    <name type="scientific">Thalassobaculum litoreum DSM 18839</name>
    <dbReference type="NCBI Taxonomy" id="1123362"/>
    <lineage>
        <taxon>Bacteria</taxon>
        <taxon>Pseudomonadati</taxon>
        <taxon>Pseudomonadota</taxon>
        <taxon>Alphaproteobacteria</taxon>
        <taxon>Rhodospirillales</taxon>
        <taxon>Thalassobaculaceae</taxon>
        <taxon>Thalassobaculum</taxon>
    </lineage>
</organism>
<evidence type="ECO:0000256" key="1">
    <source>
        <dbReference type="ARBA" id="ARBA00004429"/>
    </source>
</evidence>
<feature type="region of interest" description="Disordered" evidence="6">
    <location>
        <begin position="630"/>
        <end position="661"/>
    </location>
</feature>
<evidence type="ECO:0000259" key="11">
    <source>
        <dbReference type="PROSITE" id="PS51753"/>
    </source>
</evidence>
<evidence type="ECO:0000259" key="9">
    <source>
        <dbReference type="PROSITE" id="PS50192"/>
    </source>
</evidence>
<evidence type="ECO:0000256" key="5">
    <source>
        <dbReference type="PROSITE-ProRule" id="PRU00284"/>
    </source>
</evidence>
<evidence type="ECO:0000256" key="6">
    <source>
        <dbReference type="SAM" id="MobiDB-lite"/>
    </source>
</evidence>
<keyword evidence="3 5" id="KW-0807">Transducer</keyword>
<evidence type="ECO:0000256" key="4">
    <source>
        <dbReference type="ARBA" id="ARBA00029447"/>
    </source>
</evidence>
<comment type="caution">
    <text evidence="12">The sequence shown here is derived from an EMBL/GenBank/DDBJ whole genome shotgun (WGS) entry which is preliminary data.</text>
</comment>
<dbReference type="EMBL" id="FNBW01000020">
    <property type="protein sequence ID" value="SDG52603.1"/>
    <property type="molecule type" value="Genomic_DNA"/>
</dbReference>
<dbReference type="Pfam" id="PF00672">
    <property type="entry name" value="HAMP"/>
    <property type="match status" value="1"/>
</dbReference>
<evidence type="ECO:0000259" key="8">
    <source>
        <dbReference type="PROSITE" id="PS50111"/>
    </source>
</evidence>
<dbReference type="PRINTS" id="PR00260">
    <property type="entry name" value="CHEMTRNSDUCR"/>
</dbReference>
<dbReference type="SMART" id="SM01358">
    <property type="entry name" value="HBM"/>
    <property type="match status" value="1"/>
</dbReference>
<dbReference type="PROSITE" id="PS51753">
    <property type="entry name" value="HBM"/>
    <property type="match status" value="1"/>
</dbReference>
<dbReference type="InterPro" id="IPR004089">
    <property type="entry name" value="MCPsignal_dom"/>
</dbReference>
<keyword evidence="7" id="KW-1133">Transmembrane helix</keyword>
<dbReference type="InterPro" id="IPR032255">
    <property type="entry name" value="HBM"/>
</dbReference>
<dbReference type="Pfam" id="PF00015">
    <property type="entry name" value="MCPsignal"/>
    <property type="match status" value="1"/>
</dbReference>
<reference evidence="12 13" key="1">
    <citation type="submission" date="2016-10" db="EMBL/GenBank/DDBJ databases">
        <authorList>
            <person name="Varghese N."/>
            <person name="Submissions S."/>
        </authorList>
    </citation>
    <scope>NUCLEOTIDE SEQUENCE [LARGE SCALE GENOMIC DNA]</scope>
    <source>
        <strain evidence="12 13">DSM 18839</strain>
    </source>
</reference>
<feature type="domain" description="T-SNARE coiled-coil homology" evidence="9">
    <location>
        <begin position="584"/>
        <end position="638"/>
    </location>
</feature>
<proteinExistence type="inferred from homology"/>
<dbReference type="CDD" id="cd06225">
    <property type="entry name" value="HAMP"/>
    <property type="match status" value="1"/>
</dbReference>
<feature type="domain" description="Methyl-accepting transducer" evidence="8">
    <location>
        <begin position="417"/>
        <end position="660"/>
    </location>
</feature>
<dbReference type="PROSITE" id="PS50885">
    <property type="entry name" value="HAMP"/>
    <property type="match status" value="1"/>
</dbReference>
<evidence type="ECO:0000256" key="2">
    <source>
        <dbReference type="ARBA" id="ARBA00022519"/>
    </source>
</evidence>
<dbReference type="SUPFAM" id="SSF58104">
    <property type="entry name" value="Methyl-accepting chemotaxis protein (MCP) signaling domain"/>
    <property type="match status" value="1"/>
</dbReference>
<dbReference type="OrthoDB" id="3378718at2"/>
<evidence type="ECO:0000313" key="13">
    <source>
        <dbReference type="Proteomes" id="UP000198615"/>
    </source>
</evidence>
<dbReference type="PROSITE" id="PS50111">
    <property type="entry name" value="CHEMOTAXIS_TRANSDUC_2"/>
    <property type="match status" value="1"/>
</dbReference>
<comment type="similarity">
    <text evidence="4">Belongs to the methyl-accepting chemotaxis (MCP) protein family.</text>
</comment>
<dbReference type="GO" id="GO:0004888">
    <property type="term" value="F:transmembrane signaling receptor activity"/>
    <property type="evidence" value="ECO:0007669"/>
    <property type="project" value="InterPro"/>
</dbReference>
<evidence type="ECO:0000256" key="3">
    <source>
        <dbReference type="ARBA" id="ARBA00023224"/>
    </source>
</evidence>
<dbReference type="Gene3D" id="1.10.287.950">
    <property type="entry name" value="Methyl-accepting chemotaxis protein"/>
    <property type="match status" value="1"/>
</dbReference>
<dbReference type="GO" id="GO:0006935">
    <property type="term" value="P:chemotaxis"/>
    <property type="evidence" value="ECO:0007669"/>
    <property type="project" value="InterPro"/>
</dbReference>
<dbReference type="PANTHER" id="PTHR32089">
    <property type="entry name" value="METHYL-ACCEPTING CHEMOTAXIS PROTEIN MCPB"/>
    <property type="match status" value="1"/>
</dbReference>
<evidence type="ECO:0000259" key="10">
    <source>
        <dbReference type="PROSITE" id="PS50885"/>
    </source>
</evidence>
<dbReference type="SMART" id="SM00283">
    <property type="entry name" value="MA"/>
    <property type="match status" value="1"/>
</dbReference>
<dbReference type="Gene3D" id="6.10.340.10">
    <property type="match status" value="1"/>
</dbReference>
<dbReference type="SMART" id="SM00304">
    <property type="entry name" value="HAMP"/>
    <property type="match status" value="1"/>
</dbReference>
<dbReference type="PROSITE" id="PS50192">
    <property type="entry name" value="T_SNARE"/>
    <property type="match status" value="1"/>
</dbReference>
<keyword evidence="2" id="KW-1003">Cell membrane</keyword>
<dbReference type="AlphaFoldDB" id="A0A8G2F0N1"/>
<gene>
    <name evidence="12" type="ORF">SAMN05660686_04725</name>
</gene>
<dbReference type="GO" id="GO:0007165">
    <property type="term" value="P:signal transduction"/>
    <property type="evidence" value="ECO:0007669"/>
    <property type="project" value="UniProtKB-KW"/>
</dbReference>
<dbReference type="InterPro" id="IPR004090">
    <property type="entry name" value="Chemotax_Me-accpt_rcpt"/>
</dbReference>
<sequence length="680" mass="72596">MTTLSTDRPTESVRTRDSLLFRILAAFGLVIAVFVVGAGLTFFNLTQISSDVHKFAEIAREAGSAAKIEAQFAKMNGHAREYASQGKESDAEAVQSLAAEIQKEIEDLRSYEIPAEIAGRVTEIEQAVAQYQTDFAAAAVLEREFKHLVNDRMIPQGQLLVEDMDKMQKAFVTTGDLNAALKAGTAREHLLLLQLHANSLVGHKDTSVKELVDQEIAISDAALADLELLARTPDTVALLDEVKGLFADYREAVETAHKDEVQIRNIVNGPLQANADKIAAATETFLEKAVALEAAFEEDALDRIVWTEIEVAVASLISFALGGVIAVFLGRRLSGTAISLSAVMDRLANQDLSVEVPGVDRRDEFGLMSRAVEVFKKSMIQNREMEEAQKAEQLKREERAKRIEELTAAFDAGVSEMLEMVSSATTQLDASAQSMSSIAEQTMERSTAVAGASEEATTNVQTVASAAEELSASIIEISNQISESTRISREASVKAQTTSEAVGGLETAATQVGNIVDLISDIAEQTNLLALNATIEAARAGEAGKGFAVVATEVKSLADQTGKATVEISDKVAQIQTETGRAAEAIREIASTVQRLDEISSAIAAAIEEQSSATQEIGRSVQEAAQGTQEVSSNIEAVSSGAQETSSAAAEVRSATSDVSGQSDRLRTQIAQFLSEVKVA</sequence>
<keyword evidence="7" id="KW-0812">Transmembrane</keyword>
<dbReference type="PANTHER" id="PTHR32089:SF112">
    <property type="entry name" value="LYSOZYME-LIKE PROTEIN-RELATED"/>
    <property type="match status" value="1"/>
</dbReference>
<comment type="subcellular location">
    <subcellularLocation>
        <location evidence="1">Cell inner membrane</location>
        <topology evidence="1">Multi-pass membrane protein</topology>
    </subcellularLocation>
</comment>
<protein>
    <submittedName>
        <fullName evidence="12">Methyl-accepting chemotaxis protein</fullName>
    </submittedName>
</protein>
<dbReference type="RefSeq" id="WP_093154314.1">
    <property type="nucleotide sequence ID" value="NZ_FNBW01000020.1"/>
</dbReference>
<dbReference type="GO" id="GO:0005886">
    <property type="term" value="C:plasma membrane"/>
    <property type="evidence" value="ECO:0007669"/>
    <property type="project" value="UniProtKB-SubCell"/>
</dbReference>
<feature type="transmembrane region" description="Helical" evidence="7">
    <location>
        <begin position="20"/>
        <end position="45"/>
    </location>
</feature>
<keyword evidence="7" id="KW-0472">Membrane</keyword>
<evidence type="ECO:0000313" key="12">
    <source>
        <dbReference type="EMBL" id="SDG52603.1"/>
    </source>
</evidence>
<name>A0A8G2F0N1_9PROT</name>
<dbReference type="Proteomes" id="UP000198615">
    <property type="component" value="Unassembled WGS sequence"/>
</dbReference>
<keyword evidence="13" id="KW-1185">Reference proteome</keyword>
<dbReference type="InterPro" id="IPR003660">
    <property type="entry name" value="HAMP_dom"/>
</dbReference>
<feature type="domain" description="HBM" evidence="11">
    <location>
        <begin position="57"/>
        <end position="297"/>
    </location>
</feature>
<keyword evidence="2" id="KW-0997">Cell inner membrane</keyword>
<feature type="domain" description="HAMP" evidence="10">
    <location>
        <begin position="331"/>
        <end position="384"/>
    </location>
</feature>
<evidence type="ECO:0000256" key="7">
    <source>
        <dbReference type="SAM" id="Phobius"/>
    </source>
</evidence>
<accession>A0A8G2F0N1</accession>
<dbReference type="InterPro" id="IPR000727">
    <property type="entry name" value="T_SNARE_dom"/>
</dbReference>